<organism evidence="2 3">
    <name type="scientific">Candidatus Methanofastidiosum methylothiophilum</name>
    <dbReference type="NCBI Taxonomy" id="1705564"/>
    <lineage>
        <taxon>Archaea</taxon>
        <taxon>Methanobacteriati</taxon>
        <taxon>Methanobacteriota</taxon>
        <taxon>Stenosarchaea group</taxon>
        <taxon>Candidatus Methanofastidiosia</taxon>
        <taxon>Candidatus Methanofastidiosales</taxon>
        <taxon>Candidatus Methanofastidiosaceae</taxon>
        <taxon>Candidatus Methanofastidiosum</taxon>
    </lineage>
</organism>
<evidence type="ECO:0000259" key="1">
    <source>
        <dbReference type="Pfam" id="PF00535"/>
    </source>
</evidence>
<dbReference type="PANTHER" id="PTHR22916:SF3">
    <property type="entry name" value="UDP-GLCNAC:BETAGAL BETA-1,3-N-ACETYLGLUCOSAMINYLTRANSFERASE-LIKE PROTEIN 1"/>
    <property type="match status" value="1"/>
</dbReference>
<evidence type="ECO:0000313" key="3">
    <source>
        <dbReference type="Proteomes" id="UP000075578"/>
    </source>
</evidence>
<comment type="caution">
    <text evidence="2">The sequence shown here is derived from an EMBL/GenBank/DDBJ whole genome shotgun (WGS) entry which is preliminary data.</text>
</comment>
<keyword evidence="2" id="KW-0328">Glycosyltransferase</keyword>
<dbReference type="GO" id="GO:0016758">
    <property type="term" value="F:hexosyltransferase activity"/>
    <property type="evidence" value="ECO:0007669"/>
    <property type="project" value="UniProtKB-ARBA"/>
</dbReference>
<name>A0A150IS67_9EURY</name>
<sequence>MEDFKPLVSIIIPVFNGERYIAEALDSAVKQSYEDIEIIVVDDGSKDKTEEIVGRYPKVKYIKKDNGGVASALNKGIFETKGEYISWLSHDDLYHSNKIESQVKLLKELPREKRQNVFIYSAFEHMNEDLVIYDKFEPHNKFPLSKLQHKHFPAIFGLVNGCTTLISVEALKEVGLFKEELFYTQDIDMWFRILPKVNVVYQNEITLISRKHKAQGTNNPDPRKIKEQNDLYKNMVNNLTKEDMVEMAGSEMAFLKQVIDFVYELNYIDAANYFEERLAKLENRKDSPFLGLVESLIRITPMYKKYKDLKDENIKLKKKIDYLSSKLEGQSLKD</sequence>
<dbReference type="InterPro" id="IPR029044">
    <property type="entry name" value="Nucleotide-diphossugar_trans"/>
</dbReference>
<dbReference type="Pfam" id="PF00535">
    <property type="entry name" value="Glycos_transf_2"/>
    <property type="match status" value="1"/>
</dbReference>
<dbReference type="EC" id="2.4.1.-" evidence="2"/>
<proteinExistence type="predicted"/>
<dbReference type="AlphaFoldDB" id="A0A150IS67"/>
<dbReference type="Gene3D" id="3.90.550.10">
    <property type="entry name" value="Spore Coat Polysaccharide Biosynthesis Protein SpsA, Chain A"/>
    <property type="match status" value="1"/>
</dbReference>
<keyword evidence="2" id="KW-0808">Transferase</keyword>
<dbReference type="InterPro" id="IPR001173">
    <property type="entry name" value="Glyco_trans_2-like"/>
</dbReference>
<dbReference type="Proteomes" id="UP000075578">
    <property type="component" value="Unassembled WGS sequence"/>
</dbReference>
<protein>
    <submittedName>
        <fullName evidence="2">Glycosyltransferase AglI</fullName>
        <ecNumber evidence="2">2.4.1.-</ecNumber>
    </submittedName>
</protein>
<accession>A0A150IS67</accession>
<evidence type="ECO:0000313" key="2">
    <source>
        <dbReference type="EMBL" id="KYC47820.1"/>
    </source>
</evidence>
<feature type="domain" description="Glycosyltransferase 2-like" evidence="1">
    <location>
        <begin position="9"/>
        <end position="111"/>
    </location>
</feature>
<dbReference type="EMBL" id="LNGD01000150">
    <property type="protein sequence ID" value="KYC47820.1"/>
    <property type="molecule type" value="Genomic_DNA"/>
</dbReference>
<gene>
    <name evidence="2" type="primary">aglI</name>
    <name evidence="2" type="ORF">AMQ74_01648</name>
</gene>
<reference evidence="2 3" key="1">
    <citation type="journal article" date="2016" name="ISME J.">
        <title>Chasing the elusive Euryarchaeota class WSA2: genomes reveal a uniquely fastidious methyl-reducing methanogen.</title>
        <authorList>
            <person name="Nobu M.K."/>
            <person name="Narihiro T."/>
            <person name="Kuroda K."/>
            <person name="Mei R."/>
            <person name="Liu W.T."/>
        </authorList>
    </citation>
    <scope>NUCLEOTIDE SEQUENCE [LARGE SCALE GENOMIC DNA]</scope>
    <source>
        <strain evidence="2">U1lsi0528_Bin089</strain>
    </source>
</reference>
<dbReference type="SUPFAM" id="SSF53448">
    <property type="entry name" value="Nucleotide-diphospho-sugar transferases"/>
    <property type="match status" value="1"/>
</dbReference>
<dbReference type="PANTHER" id="PTHR22916">
    <property type="entry name" value="GLYCOSYLTRANSFERASE"/>
    <property type="match status" value="1"/>
</dbReference>